<evidence type="ECO:0000313" key="2">
    <source>
        <dbReference type="Proteomes" id="UP001501004"/>
    </source>
</evidence>
<protein>
    <submittedName>
        <fullName evidence="1">Uncharacterized protein</fullName>
    </submittedName>
</protein>
<comment type="caution">
    <text evidence="1">The sequence shown here is derived from an EMBL/GenBank/DDBJ whole genome shotgun (WGS) entry which is preliminary data.</text>
</comment>
<accession>A0ABP7FDX8</accession>
<dbReference type="Gene3D" id="1.10.10.60">
    <property type="entry name" value="Homeodomain-like"/>
    <property type="match status" value="1"/>
</dbReference>
<sequence>MLANLTTGVKNLVRLVKDGGLAALLGNEPRTERAGISGQRRLTMPEVGQLVEDYRSVRSVYKLAEIYGIHRNTVSQHLKARGVTIGRQPLVEPEIIRARELHDGGLSLNAIGRALGCDPKTVKSVLD</sequence>
<keyword evidence="2" id="KW-1185">Reference proteome</keyword>
<organism evidence="1 2">
    <name type="scientific">Leifsonella bigeumensis</name>
    <dbReference type="NCBI Taxonomy" id="433643"/>
    <lineage>
        <taxon>Bacteria</taxon>
        <taxon>Bacillati</taxon>
        <taxon>Actinomycetota</taxon>
        <taxon>Actinomycetes</taxon>
        <taxon>Micrococcales</taxon>
        <taxon>Microbacteriaceae</taxon>
        <taxon>Leifsonella</taxon>
    </lineage>
</organism>
<evidence type="ECO:0000313" key="1">
    <source>
        <dbReference type="EMBL" id="GAA3734857.1"/>
    </source>
</evidence>
<gene>
    <name evidence="1" type="ORF">GCM10022239_08730</name>
</gene>
<reference evidence="2" key="1">
    <citation type="journal article" date="2019" name="Int. J. Syst. Evol. Microbiol.">
        <title>The Global Catalogue of Microorganisms (GCM) 10K type strain sequencing project: providing services to taxonomists for standard genome sequencing and annotation.</title>
        <authorList>
            <consortium name="The Broad Institute Genomics Platform"/>
            <consortium name="The Broad Institute Genome Sequencing Center for Infectious Disease"/>
            <person name="Wu L."/>
            <person name="Ma J."/>
        </authorList>
    </citation>
    <scope>NUCLEOTIDE SEQUENCE [LARGE SCALE GENOMIC DNA]</scope>
    <source>
        <strain evidence="2">JCM 16949</strain>
    </source>
</reference>
<proteinExistence type="predicted"/>
<dbReference type="Proteomes" id="UP001501004">
    <property type="component" value="Unassembled WGS sequence"/>
</dbReference>
<dbReference type="EMBL" id="BAABAE010000002">
    <property type="protein sequence ID" value="GAA3734857.1"/>
    <property type="molecule type" value="Genomic_DNA"/>
</dbReference>
<name>A0ABP7FDX8_9MICO</name>